<dbReference type="Proteomes" id="UP000813463">
    <property type="component" value="Chromosome 1"/>
</dbReference>
<evidence type="ECO:0000256" key="1">
    <source>
        <dbReference type="SAM" id="Phobius"/>
    </source>
</evidence>
<keyword evidence="1" id="KW-0472">Membrane</keyword>
<evidence type="ECO:0000313" key="2">
    <source>
        <dbReference type="Proteomes" id="UP000813463"/>
    </source>
</evidence>
<dbReference type="GeneID" id="110790403"/>
<gene>
    <name evidence="3 4" type="primary">LOC110790403</name>
</gene>
<keyword evidence="1" id="KW-1133">Transmembrane helix</keyword>
<evidence type="ECO:0000313" key="3">
    <source>
        <dbReference type="RefSeq" id="XP_021850873.1"/>
    </source>
</evidence>
<sequence length="124" mass="14120">MDRGRSSKISQSNLSRRGTQLAYTIIFGSYASFLFIRTVFTEQTGFLLNSLAEFPPLTFCEPKEEIYCGLYALLSVNFLAAKIVDSIPWFRLLFTSFCCSSCRRSPYAFDIVGKDVIMRIVLLE</sequence>
<protein>
    <submittedName>
        <fullName evidence="3 4">Uncharacterized protein LOC110790403</fullName>
    </submittedName>
</protein>
<dbReference type="RefSeq" id="XP_021850873.1">
    <property type="nucleotide sequence ID" value="XM_021995181.1"/>
</dbReference>
<evidence type="ECO:0000313" key="4">
    <source>
        <dbReference type="RefSeq" id="XP_021850875.1"/>
    </source>
</evidence>
<keyword evidence="1" id="KW-0812">Transmembrane</keyword>
<dbReference type="AlphaFoldDB" id="A0A9R0JY81"/>
<reference evidence="3 4" key="2">
    <citation type="submission" date="2025-04" db="UniProtKB">
        <authorList>
            <consortium name="RefSeq"/>
        </authorList>
    </citation>
    <scope>IDENTIFICATION</scope>
</reference>
<keyword evidence="2" id="KW-1185">Reference proteome</keyword>
<feature type="transmembrane region" description="Helical" evidence="1">
    <location>
        <begin position="21"/>
        <end position="40"/>
    </location>
</feature>
<organism evidence="2 4">
    <name type="scientific">Spinacia oleracea</name>
    <name type="common">Spinach</name>
    <dbReference type="NCBI Taxonomy" id="3562"/>
    <lineage>
        <taxon>Eukaryota</taxon>
        <taxon>Viridiplantae</taxon>
        <taxon>Streptophyta</taxon>
        <taxon>Embryophyta</taxon>
        <taxon>Tracheophyta</taxon>
        <taxon>Spermatophyta</taxon>
        <taxon>Magnoliopsida</taxon>
        <taxon>eudicotyledons</taxon>
        <taxon>Gunneridae</taxon>
        <taxon>Pentapetalae</taxon>
        <taxon>Caryophyllales</taxon>
        <taxon>Chenopodiaceae</taxon>
        <taxon>Chenopodioideae</taxon>
        <taxon>Anserineae</taxon>
        <taxon>Spinacia</taxon>
    </lineage>
</organism>
<dbReference type="RefSeq" id="XP_021850875.1">
    <property type="nucleotide sequence ID" value="XM_021995183.1"/>
</dbReference>
<dbReference type="KEGG" id="soe:110790403"/>
<name>A0A9R0JY81_SPIOL</name>
<reference evidence="2" key="1">
    <citation type="journal article" date="2021" name="Nat. Commun.">
        <title>Genomic analyses provide insights into spinach domestication and the genetic basis of agronomic traits.</title>
        <authorList>
            <person name="Cai X."/>
            <person name="Sun X."/>
            <person name="Xu C."/>
            <person name="Sun H."/>
            <person name="Wang X."/>
            <person name="Ge C."/>
            <person name="Zhang Z."/>
            <person name="Wang Q."/>
            <person name="Fei Z."/>
            <person name="Jiao C."/>
            <person name="Wang Q."/>
        </authorList>
    </citation>
    <scope>NUCLEOTIDE SEQUENCE [LARGE SCALE GENOMIC DNA]</scope>
    <source>
        <strain evidence="2">cv. Varoflay</strain>
    </source>
</reference>
<proteinExistence type="predicted"/>
<accession>A0A9R0JY81</accession>